<proteinExistence type="predicted"/>
<dbReference type="OrthoDB" id="9966911at2"/>
<name>A0A511N0G6_DEIC1</name>
<protein>
    <submittedName>
        <fullName evidence="1">Uncharacterized protein</fullName>
    </submittedName>
</protein>
<gene>
    <name evidence="1" type="ORF">DC3_15110</name>
</gene>
<sequence>MEPIVVLTPGQVAARCEQINEKLIRDCKIFADENNEVDLYDEEGTHLLFITHDFLEDVESGIWAINAMIRAFFKGFEHGKDLGEHQGRTAVQESIKRALGLN</sequence>
<comment type="caution">
    <text evidence="1">The sequence shown here is derived from an EMBL/GenBank/DDBJ whole genome shotgun (WGS) entry which is preliminary data.</text>
</comment>
<keyword evidence="2" id="KW-1185">Reference proteome</keyword>
<accession>A0A511N0G6</accession>
<reference evidence="1 2" key="1">
    <citation type="submission" date="2019-07" db="EMBL/GenBank/DDBJ databases">
        <title>Whole genome shotgun sequence of Deinococcus cellulosilyticus NBRC 106333.</title>
        <authorList>
            <person name="Hosoyama A."/>
            <person name="Uohara A."/>
            <person name="Ohji S."/>
            <person name="Ichikawa N."/>
        </authorList>
    </citation>
    <scope>NUCLEOTIDE SEQUENCE [LARGE SCALE GENOMIC DNA]</scope>
    <source>
        <strain evidence="1 2">NBRC 106333</strain>
    </source>
</reference>
<evidence type="ECO:0000313" key="1">
    <source>
        <dbReference type="EMBL" id="GEM45876.1"/>
    </source>
</evidence>
<dbReference type="Proteomes" id="UP000321306">
    <property type="component" value="Unassembled WGS sequence"/>
</dbReference>
<evidence type="ECO:0000313" key="2">
    <source>
        <dbReference type="Proteomes" id="UP000321306"/>
    </source>
</evidence>
<organism evidence="1 2">
    <name type="scientific">Deinococcus cellulosilyticus (strain DSM 18568 / NBRC 106333 / KACC 11606 / 5516J-15)</name>
    <dbReference type="NCBI Taxonomy" id="1223518"/>
    <lineage>
        <taxon>Bacteria</taxon>
        <taxon>Thermotogati</taxon>
        <taxon>Deinococcota</taxon>
        <taxon>Deinococci</taxon>
        <taxon>Deinococcales</taxon>
        <taxon>Deinococcaceae</taxon>
        <taxon>Deinococcus</taxon>
    </lineage>
</organism>
<dbReference type="RefSeq" id="WP_146883555.1">
    <property type="nucleotide sequence ID" value="NZ_BJXB01000005.1"/>
</dbReference>
<dbReference type="AlphaFoldDB" id="A0A511N0G6"/>
<dbReference type="EMBL" id="BJXB01000005">
    <property type="protein sequence ID" value="GEM45876.1"/>
    <property type="molecule type" value="Genomic_DNA"/>
</dbReference>